<dbReference type="Proteomes" id="UP000279833">
    <property type="component" value="Unassembled WGS sequence"/>
</dbReference>
<dbReference type="CDD" id="cd00096">
    <property type="entry name" value="Ig"/>
    <property type="match status" value="1"/>
</dbReference>
<reference evidence="3 4" key="2">
    <citation type="submission" date="2018-11" db="EMBL/GenBank/DDBJ databases">
        <authorList>
            <consortium name="Pathogen Informatics"/>
        </authorList>
    </citation>
    <scope>NUCLEOTIDE SEQUENCE [LARGE SCALE GENOMIC DNA]</scope>
    <source>
        <strain evidence="3">Dakar</strain>
        <strain evidence="4">Dakar, Senegal</strain>
    </source>
</reference>
<dbReference type="STRING" id="6186.A0A183JT84"/>
<gene>
    <name evidence="3" type="ORF">SCUD_LOCUS5923</name>
</gene>
<feature type="domain" description="Ig-like" evidence="2">
    <location>
        <begin position="27"/>
        <end position="87"/>
    </location>
</feature>
<evidence type="ECO:0000313" key="3">
    <source>
        <dbReference type="EMBL" id="VDO99365.1"/>
    </source>
</evidence>
<dbReference type="WBParaSite" id="SCUD_0000592401-mRNA-1">
    <property type="protein sequence ID" value="SCUD_0000592401-mRNA-1"/>
    <property type="gene ID" value="SCUD_0000592401"/>
</dbReference>
<evidence type="ECO:0000259" key="2">
    <source>
        <dbReference type="PROSITE" id="PS50835"/>
    </source>
</evidence>
<dbReference type="EMBL" id="UZAK01011052">
    <property type="protein sequence ID" value="VDO99365.1"/>
    <property type="molecule type" value="Genomic_DNA"/>
</dbReference>
<dbReference type="InterPro" id="IPR013783">
    <property type="entry name" value="Ig-like_fold"/>
</dbReference>
<dbReference type="AlphaFoldDB" id="A0A183JT84"/>
<dbReference type="InterPro" id="IPR036179">
    <property type="entry name" value="Ig-like_dom_sf"/>
</dbReference>
<reference evidence="5" key="1">
    <citation type="submission" date="2016-06" db="UniProtKB">
        <authorList>
            <consortium name="WormBaseParasite"/>
        </authorList>
    </citation>
    <scope>IDENTIFICATION</scope>
</reference>
<keyword evidence="1" id="KW-0732">Signal</keyword>
<evidence type="ECO:0000313" key="4">
    <source>
        <dbReference type="Proteomes" id="UP000279833"/>
    </source>
</evidence>
<feature type="chain" id="PRO_5043140655" evidence="1">
    <location>
        <begin position="27"/>
        <end position="96"/>
    </location>
</feature>
<sequence length="96" mass="11102">MFMRMSFIGNLVVHCFLMMGLSYAFGLECKSQPMYQYRILHCTCDTPNISWTFNSSPIIKKPGKFLHSKNILQIFDFRLEDSGVYKCFDPSNVSKG</sequence>
<dbReference type="Gene3D" id="2.60.40.10">
    <property type="entry name" value="Immunoglobulins"/>
    <property type="match status" value="1"/>
</dbReference>
<dbReference type="SUPFAM" id="SSF48726">
    <property type="entry name" value="Immunoglobulin"/>
    <property type="match status" value="1"/>
</dbReference>
<dbReference type="InterPro" id="IPR007110">
    <property type="entry name" value="Ig-like_dom"/>
</dbReference>
<evidence type="ECO:0000256" key="1">
    <source>
        <dbReference type="SAM" id="SignalP"/>
    </source>
</evidence>
<dbReference type="PROSITE" id="PS50835">
    <property type="entry name" value="IG_LIKE"/>
    <property type="match status" value="1"/>
</dbReference>
<evidence type="ECO:0000313" key="5">
    <source>
        <dbReference type="WBParaSite" id="SCUD_0000592401-mRNA-1"/>
    </source>
</evidence>
<name>A0A183JT84_9TREM</name>
<proteinExistence type="predicted"/>
<feature type="signal peptide" evidence="1">
    <location>
        <begin position="1"/>
        <end position="26"/>
    </location>
</feature>
<keyword evidence="4" id="KW-1185">Reference proteome</keyword>
<protein>
    <submittedName>
        <fullName evidence="5">Ig-like domain-containing protein</fullName>
    </submittedName>
</protein>
<accession>A0A183JT84</accession>
<organism evidence="5">
    <name type="scientific">Schistosoma curassoni</name>
    <dbReference type="NCBI Taxonomy" id="6186"/>
    <lineage>
        <taxon>Eukaryota</taxon>
        <taxon>Metazoa</taxon>
        <taxon>Spiralia</taxon>
        <taxon>Lophotrochozoa</taxon>
        <taxon>Platyhelminthes</taxon>
        <taxon>Trematoda</taxon>
        <taxon>Digenea</taxon>
        <taxon>Strigeidida</taxon>
        <taxon>Schistosomatoidea</taxon>
        <taxon>Schistosomatidae</taxon>
        <taxon>Schistosoma</taxon>
    </lineage>
</organism>